<evidence type="ECO:0000313" key="1">
    <source>
        <dbReference type="EMBL" id="KAF0506058.1"/>
    </source>
</evidence>
<organism evidence="1 2">
    <name type="scientific">Gigaspora margarita</name>
    <dbReference type="NCBI Taxonomy" id="4874"/>
    <lineage>
        <taxon>Eukaryota</taxon>
        <taxon>Fungi</taxon>
        <taxon>Fungi incertae sedis</taxon>
        <taxon>Mucoromycota</taxon>
        <taxon>Glomeromycotina</taxon>
        <taxon>Glomeromycetes</taxon>
        <taxon>Diversisporales</taxon>
        <taxon>Gigasporaceae</taxon>
        <taxon>Gigaspora</taxon>
    </lineage>
</organism>
<proteinExistence type="predicted"/>
<protein>
    <submittedName>
        <fullName evidence="1">Uncharacterized protein</fullName>
    </submittedName>
</protein>
<dbReference type="Proteomes" id="UP000439903">
    <property type="component" value="Unassembled WGS sequence"/>
</dbReference>
<accession>A0A8H4AKD3</accession>
<keyword evidence="2" id="KW-1185">Reference proteome</keyword>
<sequence>MNSQKRHYKDKLRFLMDEITNLMEESLQQDTYILFDPMTQAQQIIDGSLVANAEYQERILNDDEDIFMEDADAFRKAMVQEAHEQNQNLIDLIENETIRLYHSHLLEPEKRKPPRKRARSADSRLEKNYAPIINISINK</sequence>
<name>A0A8H4AKD3_GIGMA</name>
<gene>
    <name evidence="1" type="ORF">F8M41_019230</name>
</gene>
<reference evidence="1 2" key="1">
    <citation type="journal article" date="2019" name="Environ. Microbiol.">
        <title>At the nexus of three kingdoms: the genome of the mycorrhizal fungus Gigaspora margarita provides insights into plant, endobacterial and fungal interactions.</title>
        <authorList>
            <person name="Venice F."/>
            <person name="Ghignone S."/>
            <person name="Salvioli di Fossalunga A."/>
            <person name="Amselem J."/>
            <person name="Novero M."/>
            <person name="Xianan X."/>
            <person name="Sedzielewska Toro K."/>
            <person name="Morin E."/>
            <person name="Lipzen A."/>
            <person name="Grigoriev I.V."/>
            <person name="Henrissat B."/>
            <person name="Martin F.M."/>
            <person name="Bonfante P."/>
        </authorList>
    </citation>
    <scope>NUCLEOTIDE SEQUENCE [LARGE SCALE GENOMIC DNA]</scope>
    <source>
        <strain evidence="1 2">BEG34</strain>
    </source>
</reference>
<dbReference type="AlphaFoldDB" id="A0A8H4AKD3"/>
<dbReference type="EMBL" id="WTPW01000492">
    <property type="protein sequence ID" value="KAF0506058.1"/>
    <property type="molecule type" value="Genomic_DNA"/>
</dbReference>
<evidence type="ECO:0000313" key="2">
    <source>
        <dbReference type="Proteomes" id="UP000439903"/>
    </source>
</evidence>
<comment type="caution">
    <text evidence="1">The sequence shown here is derived from an EMBL/GenBank/DDBJ whole genome shotgun (WGS) entry which is preliminary data.</text>
</comment>